<dbReference type="AlphaFoldDB" id="A0A371JDZ2"/>
<proteinExistence type="predicted"/>
<comment type="caution">
    <text evidence="1">The sequence shown here is derived from an EMBL/GenBank/DDBJ whole genome shotgun (WGS) entry which is preliminary data.</text>
</comment>
<dbReference type="InterPro" id="IPR009229">
    <property type="entry name" value="AgrD"/>
</dbReference>
<dbReference type="Proteomes" id="UP000216411">
    <property type="component" value="Unassembled WGS sequence"/>
</dbReference>
<protein>
    <submittedName>
        <fullName evidence="1">Cyclic lactone autoinducer peptide</fullName>
    </submittedName>
</protein>
<gene>
    <name evidence="1" type="ORF">CG710_012320</name>
</gene>
<keyword evidence="2" id="KW-1185">Reference proteome</keyword>
<dbReference type="OrthoDB" id="2063402at2"/>
<dbReference type="NCBIfam" id="TIGR04223">
    <property type="entry name" value="quorum_AgrD"/>
    <property type="match status" value="1"/>
</dbReference>
<dbReference type="EMBL" id="NOKA02000025">
    <property type="protein sequence ID" value="RDY30952.1"/>
    <property type="molecule type" value="Genomic_DNA"/>
</dbReference>
<evidence type="ECO:0000313" key="1">
    <source>
        <dbReference type="EMBL" id="RDY30952.1"/>
    </source>
</evidence>
<evidence type="ECO:0000313" key="2">
    <source>
        <dbReference type="Proteomes" id="UP000216411"/>
    </source>
</evidence>
<reference evidence="1 2" key="1">
    <citation type="journal article" date="2017" name="Genome Announc.">
        <title>Draft Genome Sequence of a Sporulating and Motile Strain of Lachnotalea glycerini Isolated from Water in Quebec City, Canada.</title>
        <authorList>
            <person name="Maheux A.F."/>
            <person name="Boudreau D.K."/>
            <person name="Berube E."/>
            <person name="Boissinot M."/>
            <person name="Raymond F."/>
            <person name="Brodeur S."/>
            <person name="Corbeil J."/>
            <person name="Isabel S."/>
            <person name="Omar R.F."/>
            <person name="Bergeron M.G."/>
        </authorList>
    </citation>
    <scope>NUCLEOTIDE SEQUENCE [LARGE SCALE GENOMIC DNA]</scope>
    <source>
        <strain evidence="1 2">CCRI-19302</strain>
    </source>
</reference>
<organism evidence="1 2">
    <name type="scientific">Lachnotalea glycerini</name>
    <dbReference type="NCBI Taxonomy" id="1763509"/>
    <lineage>
        <taxon>Bacteria</taxon>
        <taxon>Bacillati</taxon>
        <taxon>Bacillota</taxon>
        <taxon>Clostridia</taxon>
        <taxon>Lachnospirales</taxon>
        <taxon>Lachnospiraceae</taxon>
        <taxon>Lachnotalea</taxon>
    </lineage>
</organism>
<sequence>MNKKMNKGLLKVVERITRIELDKNSSKRPPFCAGIYHQPKRPKN</sequence>
<accession>A0A371JDZ2</accession>
<name>A0A371JDZ2_9FIRM</name>